<name>A0A4Y8VIV3_9PSED</name>
<dbReference type="Proteomes" id="UP000297555">
    <property type="component" value="Unassembled WGS sequence"/>
</dbReference>
<accession>A0A4Y8VIV3</accession>
<dbReference type="RefSeq" id="WP_134826635.1">
    <property type="nucleotide sequence ID" value="NZ_SPDQ01000014.1"/>
</dbReference>
<evidence type="ECO:0000313" key="1">
    <source>
        <dbReference type="EMBL" id="TFH80361.1"/>
    </source>
</evidence>
<organism evidence="1 2">
    <name type="scientific">Pseudomonas kribbensis</name>
    <dbReference type="NCBI Taxonomy" id="1628086"/>
    <lineage>
        <taxon>Bacteria</taxon>
        <taxon>Pseudomonadati</taxon>
        <taxon>Pseudomonadota</taxon>
        <taxon>Gammaproteobacteria</taxon>
        <taxon>Pseudomonadales</taxon>
        <taxon>Pseudomonadaceae</taxon>
        <taxon>Pseudomonas</taxon>
    </lineage>
</organism>
<dbReference type="EMBL" id="SPDQ01000014">
    <property type="protein sequence ID" value="TFH80361.1"/>
    <property type="molecule type" value="Genomic_DNA"/>
</dbReference>
<protein>
    <recommendedName>
        <fullName evidence="3">Serine protease</fullName>
    </recommendedName>
</protein>
<proteinExistence type="predicted"/>
<sequence length="300" mass="32762">MVSKHTQNCLEIASALARSYPASIGVDYGYVYKKGKRLKKFGIRFHVPNKISSDRLLKDHVLPRSINGVRCDVIERIYYPHGNSYDVLNPLLSGALIGNLLRQTSGTLGFFAKDNLGRIGLVSNWHVLEGSLAWKNETIQQPRSARNVATTVSMLEPVTGYDFGFAVLDDGISCSSEILNLGFSIVGVEQPKAGILVVKYGAATKETRGVIEAYPSKDLPMVYPDLNNQTYFLKAFCITPVPGGEQRISGQGDSGSVWINPATRNLVGLHVGGLKGRSEVAIAHSVVDVLDKLQLELFIQ</sequence>
<evidence type="ECO:0000313" key="2">
    <source>
        <dbReference type="Proteomes" id="UP000297555"/>
    </source>
</evidence>
<dbReference type="AlphaFoldDB" id="A0A4Y8VIV3"/>
<comment type="caution">
    <text evidence="1">The sequence shown here is derived from an EMBL/GenBank/DDBJ whole genome shotgun (WGS) entry which is preliminary data.</text>
</comment>
<dbReference type="InterPro" id="IPR009003">
    <property type="entry name" value="Peptidase_S1_PA"/>
</dbReference>
<dbReference type="SUPFAM" id="SSF50494">
    <property type="entry name" value="Trypsin-like serine proteases"/>
    <property type="match status" value="1"/>
</dbReference>
<reference evidence="1 2" key="1">
    <citation type="submission" date="2019-03" db="EMBL/GenBank/DDBJ databases">
        <title>Draft genome sequence of humic substances-degrading Pseudomonas kribbensis CHA-19 from forest soil.</title>
        <authorList>
            <person name="Kim D."/>
        </authorList>
    </citation>
    <scope>NUCLEOTIDE SEQUENCE [LARGE SCALE GENOMIC DNA]</scope>
    <source>
        <strain evidence="1 2">CHA-19</strain>
    </source>
</reference>
<dbReference type="OrthoDB" id="500593at2"/>
<evidence type="ECO:0008006" key="3">
    <source>
        <dbReference type="Google" id="ProtNLM"/>
    </source>
</evidence>
<gene>
    <name evidence="1" type="ORF">E4J90_12915</name>
</gene>